<sequence length="159" mass="16866">MAGPNRNNRHGSVDVLTAPSERGAVNAHLAFGSIIRAPAVNPPDPYMPNMTSLNYIPQSPFSSSPPADPSSSLAPSFAPSSTPSLPATLLGRTFVEVAGPFSSFTRGGQRAVFSLTTGNLNCFRDPASLTRWSGFRSGELQVEHFDGSLQFPQNLALAY</sequence>
<feature type="non-terminal residue" evidence="2">
    <location>
        <position position="159"/>
    </location>
</feature>
<organism evidence="2 3">
    <name type="scientific">Linnemannia schmuckeri</name>
    <dbReference type="NCBI Taxonomy" id="64567"/>
    <lineage>
        <taxon>Eukaryota</taxon>
        <taxon>Fungi</taxon>
        <taxon>Fungi incertae sedis</taxon>
        <taxon>Mucoromycota</taxon>
        <taxon>Mortierellomycotina</taxon>
        <taxon>Mortierellomycetes</taxon>
        <taxon>Mortierellales</taxon>
        <taxon>Mortierellaceae</taxon>
        <taxon>Linnemannia</taxon>
    </lineage>
</organism>
<reference evidence="2" key="1">
    <citation type="journal article" date="2020" name="Fungal Divers.">
        <title>Resolving the Mortierellaceae phylogeny through synthesis of multi-gene phylogenetics and phylogenomics.</title>
        <authorList>
            <person name="Vandepol N."/>
            <person name="Liber J."/>
            <person name="Desiro A."/>
            <person name="Na H."/>
            <person name="Kennedy M."/>
            <person name="Barry K."/>
            <person name="Grigoriev I.V."/>
            <person name="Miller A.N."/>
            <person name="O'Donnell K."/>
            <person name="Stajich J.E."/>
            <person name="Bonito G."/>
        </authorList>
    </citation>
    <scope>NUCLEOTIDE SEQUENCE</scope>
    <source>
        <strain evidence="2">NRRL 6426</strain>
    </source>
</reference>
<comment type="caution">
    <text evidence="2">The sequence shown here is derived from an EMBL/GenBank/DDBJ whole genome shotgun (WGS) entry which is preliminary data.</text>
</comment>
<accession>A0A9P5RAX1</accession>
<feature type="region of interest" description="Disordered" evidence="1">
    <location>
        <begin position="54"/>
        <end position="82"/>
    </location>
</feature>
<evidence type="ECO:0000313" key="2">
    <source>
        <dbReference type="EMBL" id="KAF9125492.1"/>
    </source>
</evidence>
<gene>
    <name evidence="2" type="ORF">BG015_004891</name>
</gene>
<dbReference type="AlphaFoldDB" id="A0A9P5RAX1"/>
<dbReference type="EMBL" id="JAAAUQ010002271">
    <property type="protein sequence ID" value="KAF9125492.1"/>
    <property type="molecule type" value="Genomic_DNA"/>
</dbReference>
<protein>
    <submittedName>
        <fullName evidence="2">Uncharacterized protein</fullName>
    </submittedName>
</protein>
<keyword evidence="3" id="KW-1185">Reference proteome</keyword>
<dbReference type="Proteomes" id="UP000748756">
    <property type="component" value="Unassembled WGS sequence"/>
</dbReference>
<feature type="compositionally biased region" description="Low complexity" evidence="1">
    <location>
        <begin position="59"/>
        <end position="82"/>
    </location>
</feature>
<proteinExistence type="predicted"/>
<evidence type="ECO:0000256" key="1">
    <source>
        <dbReference type="SAM" id="MobiDB-lite"/>
    </source>
</evidence>
<evidence type="ECO:0000313" key="3">
    <source>
        <dbReference type="Proteomes" id="UP000748756"/>
    </source>
</evidence>
<name>A0A9P5RAX1_9FUNG</name>